<feature type="signal peptide" evidence="3">
    <location>
        <begin position="1"/>
        <end position="22"/>
    </location>
</feature>
<dbReference type="PANTHER" id="PTHR38038:SF1">
    <property type="entry name" value="PENICILLIN-BINDING PROTEIN ACTIVATOR LPOA"/>
    <property type="match status" value="1"/>
</dbReference>
<dbReference type="PANTHER" id="PTHR38038">
    <property type="entry name" value="PENICILLIN-BINDING PROTEIN ACTIVATOR LPOA"/>
    <property type="match status" value="1"/>
</dbReference>
<dbReference type="Gene3D" id="3.40.50.2300">
    <property type="match status" value="2"/>
</dbReference>
<dbReference type="Proteomes" id="UP001626537">
    <property type="component" value="Chromosome"/>
</dbReference>
<keyword evidence="3" id="KW-0732">Signal</keyword>
<evidence type="ECO:0000256" key="2">
    <source>
        <dbReference type="SAM" id="MobiDB-lite"/>
    </source>
</evidence>
<accession>A0ABZ0I620</accession>
<sequence length="611" mass="65189">MLSSPHCWRTGLIWALCAGLLAACGSTPGSLPSRAGFPGEANVPDSTAAPAQDSASLPDASIDSMDRELFAATRAALENGDWLAATLALPQMETIANGSAENPPSAAPETDATSSLWIDYYKARIALLRGDTQSHEIALADLKSRRLPNDLQLELLSHELDLAGARHDSDAQLALSLQLLSLSTTSITANPVLADAIWSAAQQVSRSGATQRPESNTDTQAWLELAAANALDDALGSAAALAAWETQYPEHMARTHATALREAALQDAQTTKLTLVLPLSGPLAKAGEAVSRGFIAAFFASQEPGLSIDVLDSRRFDSVSDAYAEAQAKGANLIVGPLGKTQVQELLAKQDLAVPVLTLNRPEVIQQNNPSALLLSLAPEDEARQLATDAYAGGARRALLIRPEGEWGDRMETALAQQWRQLGGQLPTTAIYGKPNTHSNAVRDALGLGDSAKRSAALRSLFSERIETTGRRRDDLDSIFLLSKSSDEARALKPLINYHYAGELPVYSLSTADSGSGNTSLNRDLGGLRLLAMPWRLDESTLPGADSKSSSAALHALGADAYALARRWWRMRSTAAPMFFGLTAELRASPEGVLNRRLNLAEFNRGVLRPR</sequence>
<evidence type="ECO:0000313" key="4">
    <source>
        <dbReference type="EMBL" id="WOJ94963.1"/>
    </source>
</evidence>
<gene>
    <name evidence="4" type="ORF">R0135_07275</name>
</gene>
<dbReference type="RefSeq" id="WP_407349595.1">
    <property type="nucleotide sequence ID" value="NZ_CP136864.1"/>
</dbReference>
<evidence type="ECO:0000256" key="1">
    <source>
        <dbReference type="ARBA" id="ARBA00023136"/>
    </source>
</evidence>
<keyword evidence="1" id="KW-0472">Membrane</keyword>
<dbReference type="SUPFAM" id="SSF53822">
    <property type="entry name" value="Periplasmic binding protein-like I"/>
    <property type="match status" value="1"/>
</dbReference>
<evidence type="ECO:0000313" key="5">
    <source>
        <dbReference type="Proteomes" id="UP001626537"/>
    </source>
</evidence>
<dbReference type="CDD" id="cd06339">
    <property type="entry name" value="PBP1_YraM_LppC_lipoprotein-like"/>
    <property type="match status" value="1"/>
</dbReference>
<evidence type="ECO:0000256" key="3">
    <source>
        <dbReference type="SAM" id="SignalP"/>
    </source>
</evidence>
<organism evidence="4 5">
    <name type="scientific">Congregibacter variabilis</name>
    <dbReference type="NCBI Taxonomy" id="3081200"/>
    <lineage>
        <taxon>Bacteria</taxon>
        <taxon>Pseudomonadati</taxon>
        <taxon>Pseudomonadota</taxon>
        <taxon>Gammaproteobacteria</taxon>
        <taxon>Cellvibrionales</taxon>
        <taxon>Halieaceae</taxon>
        <taxon>Congregibacter</taxon>
    </lineage>
</organism>
<dbReference type="InterPro" id="IPR007443">
    <property type="entry name" value="LpoA"/>
</dbReference>
<dbReference type="EMBL" id="CP136864">
    <property type="protein sequence ID" value="WOJ94963.1"/>
    <property type="molecule type" value="Genomic_DNA"/>
</dbReference>
<protein>
    <submittedName>
        <fullName evidence="4">Penicillin-binding protein activator</fullName>
    </submittedName>
</protein>
<reference evidence="4 5" key="1">
    <citation type="submission" date="2023-10" db="EMBL/GenBank/DDBJ databases">
        <title>Two novel species belonging to the OM43/NOR5 clade.</title>
        <authorList>
            <person name="Park M."/>
        </authorList>
    </citation>
    <scope>NUCLEOTIDE SEQUENCE [LARGE SCALE GENOMIC DNA]</scope>
    <source>
        <strain evidence="4 5">IMCC43200</strain>
    </source>
</reference>
<dbReference type="Gene3D" id="1.25.40.650">
    <property type="match status" value="1"/>
</dbReference>
<feature type="region of interest" description="Disordered" evidence="2">
    <location>
        <begin position="35"/>
        <end position="58"/>
    </location>
</feature>
<keyword evidence="5" id="KW-1185">Reference proteome</keyword>
<dbReference type="Pfam" id="PF04348">
    <property type="entry name" value="LppC"/>
    <property type="match status" value="1"/>
</dbReference>
<feature type="chain" id="PRO_5045112472" evidence="3">
    <location>
        <begin position="23"/>
        <end position="611"/>
    </location>
</feature>
<name>A0ABZ0I620_9GAMM</name>
<proteinExistence type="predicted"/>
<dbReference type="InterPro" id="IPR028082">
    <property type="entry name" value="Peripla_BP_I"/>
</dbReference>